<dbReference type="NCBIfam" id="TIGR04183">
    <property type="entry name" value="Por_Secre_tail"/>
    <property type="match status" value="1"/>
</dbReference>
<comment type="caution">
    <text evidence="1">The sequence shown here is derived from an EMBL/GenBank/DDBJ whole genome shotgun (WGS) entry which is preliminary data.</text>
</comment>
<evidence type="ECO:0000313" key="2">
    <source>
        <dbReference type="Proteomes" id="UP000441336"/>
    </source>
</evidence>
<dbReference type="RefSeq" id="WP_157563540.1">
    <property type="nucleotide sequence ID" value="NZ_WQKZ01000002.1"/>
</dbReference>
<reference evidence="1 2" key="1">
    <citation type="submission" date="2019-12" db="EMBL/GenBank/DDBJ databases">
        <title>Hymenobacter sp. HMF4947 Genome sequencing and assembly.</title>
        <authorList>
            <person name="Kang H."/>
            <person name="Cha I."/>
            <person name="Kim H."/>
            <person name="Joh K."/>
        </authorList>
    </citation>
    <scope>NUCLEOTIDE SEQUENCE [LARGE SCALE GENOMIC DNA]</scope>
    <source>
        <strain evidence="1 2">HMF4947</strain>
    </source>
</reference>
<name>A0A7K1TCD1_9BACT</name>
<sequence length="51" mass="5419">MLGQQIGQQPLNLGTGATTQLLELANGLAAGVYLLQVQQGSQQQTLKLVRQ</sequence>
<dbReference type="AlphaFoldDB" id="A0A7K1TCD1"/>
<organism evidence="1 2">
    <name type="scientific">Hymenobacter ginkgonis</name>
    <dbReference type="NCBI Taxonomy" id="2682976"/>
    <lineage>
        <taxon>Bacteria</taxon>
        <taxon>Pseudomonadati</taxon>
        <taxon>Bacteroidota</taxon>
        <taxon>Cytophagia</taxon>
        <taxon>Cytophagales</taxon>
        <taxon>Hymenobacteraceae</taxon>
        <taxon>Hymenobacter</taxon>
    </lineage>
</organism>
<dbReference type="Proteomes" id="UP000441336">
    <property type="component" value="Unassembled WGS sequence"/>
</dbReference>
<dbReference type="EMBL" id="WQKZ01000002">
    <property type="protein sequence ID" value="MVN76066.1"/>
    <property type="molecule type" value="Genomic_DNA"/>
</dbReference>
<protein>
    <submittedName>
        <fullName evidence="1">T9SS type A sorting domain-containing protein</fullName>
    </submittedName>
</protein>
<proteinExistence type="predicted"/>
<keyword evidence="2" id="KW-1185">Reference proteome</keyword>
<gene>
    <name evidence="1" type="ORF">GO988_06990</name>
</gene>
<evidence type="ECO:0000313" key="1">
    <source>
        <dbReference type="EMBL" id="MVN76066.1"/>
    </source>
</evidence>
<accession>A0A7K1TCD1</accession>
<dbReference type="InterPro" id="IPR026444">
    <property type="entry name" value="Secre_tail"/>
</dbReference>